<proteinExistence type="predicted"/>
<feature type="region of interest" description="Disordered" evidence="1">
    <location>
        <begin position="67"/>
        <end position="101"/>
    </location>
</feature>
<sequence>MRFTAITLLALGASASAYVVNDKKVETDNAVEARVVGSGPVRAAALVAAMQAREPEPEPFVEIEARHHKGKGKAKGKKATARFVKSDEDDEVTKREPHHKGKGLGALAALAKGKGKKATARSVEARQEFDQAADDAHWADLHTRDAEFNAEFDIETREPHHKGKGLGALAALAKGKGKKATARSVEARQEFDQAADDAHWADLHTRDAEFDAEFDIETREPHHKGKGLGALAALGKGKGKKATARSVDSRSVVDARSVDARSVHARSVHARSVDARSIDARQEFDQAADDAHWADLHTRDAEFDAEFDIETREPHHKGKGLGALAALGKGKGKKTKRDVEARQEFDQAADDAHWADLHTRDAEFDAEFDIETREPHHKGKGLGALAALGKGKGKANN</sequence>
<feature type="chain" id="PRO_5025538355" evidence="2">
    <location>
        <begin position="18"/>
        <end position="397"/>
    </location>
</feature>
<dbReference type="RefSeq" id="XP_033450455.1">
    <property type="nucleotide sequence ID" value="XM_033597940.1"/>
</dbReference>
<dbReference type="Proteomes" id="UP000800082">
    <property type="component" value="Unassembled WGS sequence"/>
</dbReference>
<dbReference type="OrthoDB" id="4899673at2759"/>
<evidence type="ECO:0000256" key="1">
    <source>
        <dbReference type="SAM" id="MobiDB-lite"/>
    </source>
</evidence>
<keyword evidence="4" id="KW-1185">Reference proteome</keyword>
<gene>
    <name evidence="3" type="ORF">M421DRAFT_91363</name>
</gene>
<dbReference type="AlphaFoldDB" id="A0A6A5RY80"/>
<dbReference type="EMBL" id="ML978964">
    <property type="protein sequence ID" value="KAF1930207.1"/>
    <property type="molecule type" value="Genomic_DNA"/>
</dbReference>
<keyword evidence="2" id="KW-0732">Signal</keyword>
<organism evidence="3 4">
    <name type="scientific">Didymella exigua CBS 183.55</name>
    <dbReference type="NCBI Taxonomy" id="1150837"/>
    <lineage>
        <taxon>Eukaryota</taxon>
        <taxon>Fungi</taxon>
        <taxon>Dikarya</taxon>
        <taxon>Ascomycota</taxon>
        <taxon>Pezizomycotina</taxon>
        <taxon>Dothideomycetes</taxon>
        <taxon>Pleosporomycetidae</taxon>
        <taxon>Pleosporales</taxon>
        <taxon>Pleosporineae</taxon>
        <taxon>Didymellaceae</taxon>
        <taxon>Didymella</taxon>
    </lineage>
</organism>
<feature type="region of interest" description="Disordered" evidence="1">
    <location>
        <begin position="311"/>
        <end position="352"/>
    </location>
</feature>
<feature type="compositionally biased region" description="Basic residues" evidence="1">
    <location>
        <begin position="67"/>
        <end position="80"/>
    </location>
</feature>
<feature type="region of interest" description="Disordered" evidence="1">
    <location>
        <begin position="239"/>
        <end position="272"/>
    </location>
</feature>
<accession>A0A6A5RY80</accession>
<evidence type="ECO:0000256" key="2">
    <source>
        <dbReference type="SAM" id="SignalP"/>
    </source>
</evidence>
<feature type="region of interest" description="Disordered" evidence="1">
    <location>
        <begin position="372"/>
        <end position="397"/>
    </location>
</feature>
<feature type="signal peptide" evidence="2">
    <location>
        <begin position="1"/>
        <end position="17"/>
    </location>
</feature>
<feature type="compositionally biased region" description="Basic and acidic residues" evidence="1">
    <location>
        <begin position="247"/>
        <end position="262"/>
    </location>
</feature>
<name>A0A6A5RY80_9PLEO</name>
<evidence type="ECO:0000313" key="4">
    <source>
        <dbReference type="Proteomes" id="UP000800082"/>
    </source>
</evidence>
<feature type="compositionally biased region" description="Low complexity" evidence="1">
    <location>
        <begin position="383"/>
        <end position="397"/>
    </location>
</feature>
<dbReference type="GeneID" id="54355607"/>
<feature type="compositionally biased region" description="Basic and acidic residues" evidence="1">
    <location>
        <begin position="337"/>
        <end position="352"/>
    </location>
</feature>
<reference evidence="3" key="1">
    <citation type="journal article" date="2020" name="Stud. Mycol.">
        <title>101 Dothideomycetes genomes: a test case for predicting lifestyles and emergence of pathogens.</title>
        <authorList>
            <person name="Haridas S."/>
            <person name="Albert R."/>
            <person name="Binder M."/>
            <person name="Bloem J."/>
            <person name="Labutti K."/>
            <person name="Salamov A."/>
            <person name="Andreopoulos B."/>
            <person name="Baker S."/>
            <person name="Barry K."/>
            <person name="Bills G."/>
            <person name="Bluhm B."/>
            <person name="Cannon C."/>
            <person name="Castanera R."/>
            <person name="Culley D."/>
            <person name="Daum C."/>
            <person name="Ezra D."/>
            <person name="Gonzalez J."/>
            <person name="Henrissat B."/>
            <person name="Kuo A."/>
            <person name="Liang C."/>
            <person name="Lipzen A."/>
            <person name="Lutzoni F."/>
            <person name="Magnuson J."/>
            <person name="Mondo S."/>
            <person name="Nolan M."/>
            <person name="Ohm R."/>
            <person name="Pangilinan J."/>
            <person name="Park H.-J."/>
            <person name="Ramirez L."/>
            <person name="Alfaro M."/>
            <person name="Sun H."/>
            <person name="Tritt A."/>
            <person name="Yoshinaga Y."/>
            <person name="Zwiers L.-H."/>
            <person name="Turgeon B."/>
            <person name="Goodwin S."/>
            <person name="Spatafora J."/>
            <person name="Crous P."/>
            <person name="Grigoriev I."/>
        </authorList>
    </citation>
    <scope>NUCLEOTIDE SEQUENCE</scope>
    <source>
        <strain evidence="3">CBS 183.55</strain>
    </source>
</reference>
<protein>
    <submittedName>
        <fullName evidence="3">Uncharacterized protein</fullName>
    </submittedName>
</protein>
<evidence type="ECO:0000313" key="3">
    <source>
        <dbReference type="EMBL" id="KAF1930207.1"/>
    </source>
</evidence>